<sequence length="163" mass="18269">MSHETFSRQEEPQGSSDRGFGLVFCGFFLILAVLNYFAKLPFRIDPAYLTACPFWSAHPELKGHALTLTFAIVSGVFLLLALIVPKALAPLNWVWTKFGLLLHKIVSPIVLGFLFFLVFTPIGIMIRLFGGDPLRLRFDSKAPSYWIERSPPGPAPDSLKNQF</sequence>
<dbReference type="Proteomes" id="UP000249396">
    <property type="component" value="Unassembled WGS sequence"/>
</dbReference>
<feature type="transmembrane region" description="Helical" evidence="1">
    <location>
        <begin position="65"/>
        <end position="85"/>
    </location>
</feature>
<dbReference type="EMBL" id="QJPH01000187">
    <property type="protein sequence ID" value="PZN83413.1"/>
    <property type="molecule type" value="Genomic_DNA"/>
</dbReference>
<evidence type="ECO:0000313" key="2">
    <source>
        <dbReference type="EMBL" id="PZN83413.1"/>
    </source>
</evidence>
<keyword evidence="1" id="KW-0472">Membrane</keyword>
<protein>
    <submittedName>
        <fullName evidence="2">Uncharacterized protein</fullName>
    </submittedName>
</protein>
<feature type="transmembrane region" description="Helical" evidence="1">
    <location>
        <begin position="105"/>
        <end position="129"/>
    </location>
</feature>
<reference evidence="2 3" key="1">
    <citation type="journal article" date="2018" name="Aquat. Microb. Ecol.">
        <title>Gammaproteobacterial methanotrophs dominate.</title>
        <authorList>
            <person name="Rissanen A.J."/>
            <person name="Saarenheimo J."/>
            <person name="Tiirola M."/>
            <person name="Peura S."/>
            <person name="Aalto S.L."/>
            <person name="Karvinen A."/>
            <person name="Nykanen H."/>
        </authorList>
    </citation>
    <scope>NUCLEOTIDE SEQUENCE [LARGE SCALE GENOMIC DNA]</scope>
    <source>
        <strain evidence="2">AMbin10</strain>
    </source>
</reference>
<organism evidence="2 3">
    <name type="scientific">Candidatus Methylumidiphilus alinenensis</name>
    <dbReference type="NCBI Taxonomy" id="2202197"/>
    <lineage>
        <taxon>Bacteria</taxon>
        <taxon>Pseudomonadati</taxon>
        <taxon>Pseudomonadota</taxon>
        <taxon>Gammaproteobacteria</taxon>
        <taxon>Methylococcales</taxon>
        <taxon>Candidatus Methylumidiphilus</taxon>
    </lineage>
</organism>
<dbReference type="InterPro" id="IPR045781">
    <property type="entry name" value="SxtJ"/>
</dbReference>
<gene>
    <name evidence="2" type="ORF">DM484_04390</name>
</gene>
<accession>A0A2W4RK48</accession>
<evidence type="ECO:0000256" key="1">
    <source>
        <dbReference type="SAM" id="Phobius"/>
    </source>
</evidence>
<comment type="caution">
    <text evidence="2">The sequence shown here is derived from an EMBL/GenBank/DDBJ whole genome shotgun (WGS) entry which is preliminary data.</text>
</comment>
<name>A0A2W4RK48_9GAMM</name>
<dbReference type="AlphaFoldDB" id="A0A2W4RK48"/>
<dbReference type="Pfam" id="PF19588">
    <property type="entry name" value="SxtJ"/>
    <property type="match status" value="1"/>
</dbReference>
<feature type="transmembrane region" description="Helical" evidence="1">
    <location>
        <begin position="20"/>
        <end position="38"/>
    </location>
</feature>
<keyword evidence="1" id="KW-0812">Transmembrane</keyword>
<proteinExistence type="predicted"/>
<evidence type="ECO:0000313" key="3">
    <source>
        <dbReference type="Proteomes" id="UP000249396"/>
    </source>
</evidence>
<keyword evidence="1" id="KW-1133">Transmembrane helix</keyword>